<evidence type="ECO:0000313" key="2">
    <source>
        <dbReference type="Proteomes" id="UP000323506"/>
    </source>
</evidence>
<evidence type="ECO:0000313" key="1">
    <source>
        <dbReference type="EMBL" id="TYH11591.1"/>
    </source>
</evidence>
<protein>
    <submittedName>
        <fullName evidence="1">Uncharacterized protein</fullName>
    </submittedName>
</protein>
<dbReference type="AlphaFoldDB" id="A0A5D2G0K0"/>
<dbReference type="EMBL" id="CM017694">
    <property type="protein sequence ID" value="TYH11591.1"/>
    <property type="molecule type" value="Genomic_DNA"/>
</dbReference>
<proteinExistence type="predicted"/>
<dbReference type="Proteomes" id="UP000323506">
    <property type="component" value="Chromosome A07"/>
</dbReference>
<name>A0A5D2G0K0_GOSDA</name>
<sequence length="50" mass="5705">MIACHPNMGSHELQASHSWLPNKTLYLHGRPTLPRVLLMCYILLCTSRCP</sequence>
<keyword evidence="2" id="KW-1185">Reference proteome</keyword>
<accession>A0A5D2G0K0</accession>
<gene>
    <name evidence="1" type="ORF">ES288_A07G270300v1</name>
</gene>
<reference evidence="1 2" key="1">
    <citation type="submission" date="2019-06" db="EMBL/GenBank/DDBJ databases">
        <title>WGS assembly of Gossypium darwinii.</title>
        <authorList>
            <person name="Chen Z.J."/>
            <person name="Sreedasyam A."/>
            <person name="Ando A."/>
            <person name="Song Q."/>
            <person name="De L."/>
            <person name="Hulse-Kemp A."/>
            <person name="Ding M."/>
            <person name="Ye W."/>
            <person name="Kirkbride R."/>
            <person name="Jenkins J."/>
            <person name="Plott C."/>
            <person name="Lovell J."/>
            <person name="Lin Y.-M."/>
            <person name="Vaughn R."/>
            <person name="Liu B."/>
            <person name="Li W."/>
            <person name="Simpson S."/>
            <person name="Scheffler B."/>
            <person name="Saski C."/>
            <person name="Grover C."/>
            <person name="Hu G."/>
            <person name="Conover J."/>
            <person name="Carlson J."/>
            <person name="Shu S."/>
            <person name="Boston L."/>
            <person name="Williams M."/>
            <person name="Peterson D."/>
            <person name="Mcgee K."/>
            <person name="Jones D."/>
            <person name="Wendel J."/>
            <person name="Stelly D."/>
            <person name="Grimwood J."/>
            <person name="Schmutz J."/>
        </authorList>
    </citation>
    <scope>NUCLEOTIDE SEQUENCE [LARGE SCALE GENOMIC DNA]</scope>
    <source>
        <strain evidence="1">1808015.09</strain>
    </source>
</reference>
<organism evidence="1 2">
    <name type="scientific">Gossypium darwinii</name>
    <name type="common">Darwin's cotton</name>
    <name type="synonym">Gossypium barbadense var. darwinii</name>
    <dbReference type="NCBI Taxonomy" id="34276"/>
    <lineage>
        <taxon>Eukaryota</taxon>
        <taxon>Viridiplantae</taxon>
        <taxon>Streptophyta</taxon>
        <taxon>Embryophyta</taxon>
        <taxon>Tracheophyta</taxon>
        <taxon>Spermatophyta</taxon>
        <taxon>Magnoliopsida</taxon>
        <taxon>eudicotyledons</taxon>
        <taxon>Gunneridae</taxon>
        <taxon>Pentapetalae</taxon>
        <taxon>rosids</taxon>
        <taxon>malvids</taxon>
        <taxon>Malvales</taxon>
        <taxon>Malvaceae</taxon>
        <taxon>Malvoideae</taxon>
        <taxon>Gossypium</taxon>
    </lineage>
</organism>